<evidence type="ECO:0000256" key="1">
    <source>
        <dbReference type="SAM" id="MobiDB-lite"/>
    </source>
</evidence>
<protein>
    <submittedName>
        <fullName evidence="2">Uncharacterized protein</fullName>
    </submittedName>
</protein>
<dbReference type="AlphaFoldDB" id="A0A375AF86"/>
<dbReference type="KEGG" id="daq:DAQ1742_03757"/>
<feature type="region of interest" description="Disordered" evidence="1">
    <location>
        <begin position="422"/>
        <end position="445"/>
    </location>
</feature>
<evidence type="ECO:0000313" key="2">
    <source>
        <dbReference type="EMBL" id="SLM64551.1"/>
    </source>
</evidence>
<name>A0A375AF86_9GAMM</name>
<gene>
    <name evidence="2" type="ORF">DAQ1742_03757</name>
</gene>
<reference evidence="2 3" key="1">
    <citation type="submission" date="2016-09" db="EMBL/GenBank/DDBJ databases">
        <authorList>
            <person name="Reverchon S."/>
            <person name="Nasser W."/>
            <person name="Leonard S."/>
            <person name="Brochier C."/>
            <person name="Duprey A."/>
        </authorList>
    </citation>
    <scope>NUCLEOTIDE SEQUENCE [LARGE SCALE GENOMIC DNA]</scope>
    <source>
        <strain evidence="2 3">174/2</strain>
    </source>
</reference>
<proteinExistence type="predicted"/>
<feature type="compositionally biased region" description="Low complexity" evidence="1">
    <location>
        <begin position="422"/>
        <end position="434"/>
    </location>
</feature>
<evidence type="ECO:0000313" key="3">
    <source>
        <dbReference type="Proteomes" id="UP000294820"/>
    </source>
</evidence>
<accession>A0A375AF86</accession>
<organism evidence="2 3">
    <name type="scientific">Dickeya aquatica</name>
    <dbReference type="NCBI Taxonomy" id="1401087"/>
    <lineage>
        <taxon>Bacteria</taxon>
        <taxon>Pseudomonadati</taxon>
        <taxon>Pseudomonadota</taxon>
        <taxon>Gammaproteobacteria</taxon>
        <taxon>Enterobacterales</taxon>
        <taxon>Pectobacteriaceae</taxon>
        <taxon>Dickeya</taxon>
    </lineage>
</organism>
<dbReference type="EMBL" id="LT615367">
    <property type="protein sequence ID" value="SLM64551.1"/>
    <property type="molecule type" value="Genomic_DNA"/>
</dbReference>
<keyword evidence="3" id="KW-1185">Reference proteome</keyword>
<sequence length="1269" mass="142350">MTQPHRIDTVILTFDVDSAALASQLEQQAPLWVKQSLLVQMDALFGRISPPHQHWVMDQLTLDLGVLHADDIAQQAAAALERQLSALWLSPPASAGQTPADGLKALSPPSDGDNAPHIAVWDDAQVRWQQLAFFLQHGVMPWHYPGRKGWYQDDDGRHWLAEAVRLHHTRLERLLRTSAHPATLLTRLVSQLPASALSGWLARLEPTYQTMALRCLAAQPETASLPAALRLQLHHYWHQHIHQALMQRRLRQELLPLWPALIGAQRLRFQLALYACSQQPEVIRAIVQALDDTRFDDVLMLLAPQARPFIRDVIRHPHWFAPAQTTPAEAQPEEAHASVRHHLREFTLHYLLVQRGSHFNKRRYMAGLVARLAAHHNLARTAMLHNLHQHLMLWQGDSALRQQLLSLLAVLWEEMAAPQQRISAPAPSASRIAPHTSTGHDAPAHADIQDGSRWQWWQHALQQGDEETVNQLWQRCHSEDLPLLHHILLACGQTESVRQLWVTHFSESTRERLLNLLEPAGAPFISQVITDVQASSPPAPGNGLSATRLAESLWSLTLSYLLAARGSEFNRRVYLQTLLRQLAAHHNLSYHTLLDGLRQYVQRTQAHTALHQALLSVLTALADEYQAQSPIEPAPPKAVPDNTPPDHCAGQGAVTVIAPPDDMATSATPPAQPAWRSEEDLTASPSLLLDSACYQYLHSVLCHASPARRFHLPPALRSLWLRHDHREQDDLLRCLCYLQLHNPLLLQRWQVTSADYPERWQRLSAALRPSQAMRVVMLLLQLRQPALRPHPIARALDDATRTLNPTQRRAFYGEVMAQLADNRLPDWAAIRADLSRSAGTRVALPPLPVSRPRPAATTPVRSAPSLTPAEALTCLTRFCDDAAPQLTPEVIAALRTLLAQDIDALCRLLLPCLRSASTARQLASRLPESLHTALLSHRCRDDFMALYPYARLITNLCLRHPTYRAKPQTLESLFWYGLYQALPATGARADIAPFISRYLALLGEDWQQRSHASDAQALYRFLLEQVKETSWPAMHRLAARLQRCLQPAYLPRPRPLPAPSETAPPGTQIITPGAAATLAPAPLPRVVSTTPPDWRGDEALPSTEPIVVTHAGLVLLAPYLPCLFTTLTLVQQGEFCGEPQRYQALACLHYLVDERQTGAEYQLALNKLLCGMPLNAPLPAMPVLNADTRDTVASLLDAVRQHWQALGHTSSAGLRQTFLQREGCLWRQADSWRLEVMPGPFDMLIDHLPWGFSTLKYPWMTHPLHVVWR</sequence>
<dbReference type="InterPro" id="IPR045538">
    <property type="entry name" value="CIS_TMP"/>
</dbReference>
<dbReference type="Pfam" id="PF19268">
    <property type="entry name" value="CIS_TMP"/>
    <property type="match status" value="2"/>
</dbReference>
<dbReference type="RefSeq" id="WP_180706180.1">
    <property type="nucleotide sequence ID" value="NZ_LT615367.1"/>
</dbReference>
<dbReference type="Proteomes" id="UP000294820">
    <property type="component" value="Chromosome 1"/>
</dbReference>